<name>A0A0E9VTN6_ANGAN</name>
<protein>
    <submittedName>
        <fullName evidence="1">Uncharacterized protein</fullName>
    </submittedName>
</protein>
<proteinExistence type="predicted"/>
<organism evidence="1">
    <name type="scientific">Anguilla anguilla</name>
    <name type="common">European freshwater eel</name>
    <name type="synonym">Muraena anguilla</name>
    <dbReference type="NCBI Taxonomy" id="7936"/>
    <lineage>
        <taxon>Eukaryota</taxon>
        <taxon>Metazoa</taxon>
        <taxon>Chordata</taxon>
        <taxon>Craniata</taxon>
        <taxon>Vertebrata</taxon>
        <taxon>Euteleostomi</taxon>
        <taxon>Actinopterygii</taxon>
        <taxon>Neopterygii</taxon>
        <taxon>Teleostei</taxon>
        <taxon>Anguilliformes</taxon>
        <taxon>Anguillidae</taxon>
        <taxon>Anguilla</taxon>
    </lineage>
</organism>
<accession>A0A0E9VTN6</accession>
<dbReference type="EMBL" id="GBXM01027078">
    <property type="protein sequence ID" value="JAH81499.1"/>
    <property type="molecule type" value="Transcribed_RNA"/>
</dbReference>
<evidence type="ECO:0000313" key="1">
    <source>
        <dbReference type="EMBL" id="JAH81499.1"/>
    </source>
</evidence>
<reference evidence="1" key="2">
    <citation type="journal article" date="2015" name="Fish Shellfish Immunol.">
        <title>Early steps in the European eel (Anguilla anguilla)-Vibrio vulnificus interaction in the gills: Role of the RtxA13 toxin.</title>
        <authorList>
            <person name="Callol A."/>
            <person name="Pajuelo D."/>
            <person name="Ebbesson L."/>
            <person name="Teles M."/>
            <person name="MacKenzie S."/>
            <person name="Amaro C."/>
        </authorList>
    </citation>
    <scope>NUCLEOTIDE SEQUENCE</scope>
</reference>
<reference evidence="1" key="1">
    <citation type="submission" date="2014-11" db="EMBL/GenBank/DDBJ databases">
        <authorList>
            <person name="Amaro Gonzalez C."/>
        </authorList>
    </citation>
    <scope>NUCLEOTIDE SEQUENCE</scope>
</reference>
<sequence>MSIFDFPSARSDAS</sequence>